<accession>A0A7J8CHN0</accession>
<dbReference type="Proteomes" id="UP000593571">
    <property type="component" value="Unassembled WGS sequence"/>
</dbReference>
<proteinExistence type="predicted"/>
<keyword evidence="3" id="KW-1185">Reference proteome</keyword>
<gene>
    <name evidence="2" type="ORF">HJG63_008955</name>
</gene>
<feature type="region of interest" description="Disordered" evidence="1">
    <location>
        <begin position="81"/>
        <end position="152"/>
    </location>
</feature>
<sequence length="188" mass="21128">MCWTAEQLVPGKFEDLRNRPLPPTGNSQQHSSPLTCTWQRRRVKRRTGMAKGTRRTARPAREGFAALITVITEEEMLEAAHASLPQESKRRRESGTNERGWSERASAQPGASEAAPPPPPAQGEKQGPGKRWTRDLRLRRSSRPAPCCHEDLRTPELKSEAVTYTKEFFLPPGVKYLSKDSNRIVPSC</sequence>
<evidence type="ECO:0000313" key="3">
    <source>
        <dbReference type="Proteomes" id="UP000593571"/>
    </source>
</evidence>
<evidence type="ECO:0000256" key="1">
    <source>
        <dbReference type="SAM" id="MobiDB-lite"/>
    </source>
</evidence>
<organism evidence="2 3">
    <name type="scientific">Rousettus aegyptiacus</name>
    <name type="common">Egyptian fruit bat</name>
    <name type="synonym">Pteropus aegyptiacus</name>
    <dbReference type="NCBI Taxonomy" id="9407"/>
    <lineage>
        <taxon>Eukaryota</taxon>
        <taxon>Metazoa</taxon>
        <taxon>Chordata</taxon>
        <taxon>Craniata</taxon>
        <taxon>Vertebrata</taxon>
        <taxon>Euteleostomi</taxon>
        <taxon>Mammalia</taxon>
        <taxon>Eutheria</taxon>
        <taxon>Laurasiatheria</taxon>
        <taxon>Chiroptera</taxon>
        <taxon>Yinpterochiroptera</taxon>
        <taxon>Pteropodoidea</taxon>
        <taxon>Pteropodidae</taxon>
        <taxon>Rousettinae</taxon>
        <taxon>Rousettus</taxon>
    </lineage>
</organism>
<protein>
    <submittedName>
        <fullName evidence="2">Uncharacterized protein</fullName>
    </submittedName>
</protein>
<reference evidence="2 3" key="1">
    <citation type="journal article" date="2020" name="Nature">
        <title>Six reference-quality genomes reveal evolution of bat adaptations.</title>
        <authorList>
            <person name="Jebb D."/>
            <person name="Huang Z."/>
            <person name="Pippel M."/>
            <person name="Hughes G.M."/>
            <person name="Lavrichenko K."/>
            <person name="Devanna P."/>
            <person name="Winkler S."/>
            <person name="Jermiin L.S."/>
            <person name="Skirmuntt E.C."/>
            <person name="Katzourakis A."/>
            <person name="Burkitt-Gray L."/>
            <person name="Ray D.A."/>
            <person name="Sullivan K.A.M."/>
            <person name="Roscito J.G."/>
            <person name="Kirilenko B.M."/>
            <person name="Davalos L.M."/>
            <person name="Corthals A.P."/>
            <person name="Power M.L."/>
            <person name="Jones G."/>
            <person name="Ransome R.D."/>
            <person name="Dechmann D.K.N."/>
            <person name="Locatelli A.G."/>
            <person name="Puechmaille S.J."/>
            <person name="Fedrigo O."/>
            <person name="Jarvis E.D."/>
            <person name="Hiller M."/>
            <person name="Vernes S.C."/>
            <person name="Myers E.W."/>
            <person name="Teeling E.C."/>
        </authorList>
    </citation>
    <scope>NUCLEOTIDE SEQUENCE [LARGE SCALE GENOMIC DNA]</scope>
    <source>
        <strain evidence="2">MRouAeg1</strain>
        <tissue evidence="2">Muscle</tissue>
    </source>
</reference>
<feature type="region of interest" description="Disordered" evidence="1">
    <location>
        <begin position="14"/>
        <end position="37"/>
    </location>
</feature>
<feature type="compositionally biased region" description="Polar residues" evidence="1">
    <location>
        <begin position="24"/>
        <end position="37"/>
    </location>
</feature>
<evidence type="ECO:0000313" key="2">
    <source>
        <dbReference type="EMBL" id="KAF6410394.1"/>
    </source>
</evidence>
<comment type="caution">
    <text evidence="2">The sequence shown here is derived from an EMBL/GenBank/DDBJ whole genome shotgun (WGS) entry which is preliminary data.</text>
</comment>
<dbReference type="EMBL" id="JACASE010000014">
    <property type="protein sequence ID" value="KAF6410394.1"/>
    <property type="molecule type" value="Genomic_DNA"/>
</dbReference>
<name>A0A7J8CHN0_ROUAE</name>
<feature type="compositionally biased region" description="Low complexity" evidence="1">
    <location>
        <begin position="105"/>
        <end position="114"/>
    </location>
</feature>
<dbReference type="AlphaFoldDB" id="A0A7J8CHN0"/>
<feature type="compositionally biased region" description="Basic and acidic residues" evidence="1">
    <location>
        <begin position="87"/>
        <end position="102"/>
    </location>
</feature>